<dbReference type="OMA" id="VILNCWP"/>
<name>A0A084Q8X3_STAC4</name>
<keyword evidence="3" id="KW-1185">Reference proteome</keyword>
<proteinExistence type="inferred from homology"/>
<dbReference type="STRING" id="1283841.A0A084Q8X3"/>
<dbReference type="InParanoid" id="A0A084Q8X3"/>
<dbReference type="InterPro" id="IPR018870">
    <property type="entry name" value="Tti2"/>
</dbReference>
<protein>
    <submittedName>
        <fullName evidence="2">Uncharacterized protein</fullName>
    </submittedName>
</protein>
<dbReference type="AlphaFoldDB" id="A0A084Q8X3"/>
<dbReference type="HOGENOM" id="CLU_024466_4_0_1"/>
<dbReference type="GO" id="GO:0005634">
    <property type="term" value="C:nucleus"/>
    <property type="evidence" value="ECO:0007669"/>
    <property type="project" value="TreeGrafter"/>
</dbReference>
<dbReference type="PANTHER" id="PTHR32226:SF2">
    <property type="entry name" value="TELO2-INTERACTING PROTEIN 2"/>
    <property type="match status" value="1"/>
</dbReference>
<evidence type="ECO:0000313" key="3">
    <source>
        <dbReference type="Proteomes" id="UP000028524"/>
    </source>
</evidence>
<organism evidence="2 3">
    <name type="scientific">Stachybotrys chlorohalonatus (strain IBT 40285)</name>
    <dbReference type="NCBI Taxonomy" id="1283841"/>
    <lineage>
        <taxon>Eukaryota</taxon>
        <taxon>Fungi</taxon>
        <taxon>Dikarya</taxon>
        <taxon>Ascomycota</taxon>
        <taxon>Pezizomycotina</taxon>
        <taxon>Sordariomycetes</taxon>
        <taxon>Hypocreomycetidae</taxon>
        <taxon>Hypocreales</taxon>
        <taxon>Stachybotryaceae</taxon>
        <taxon>Stachybotrys</taxon>
    </lineage>
</organism>
<dbReference type="EMBL" id="KL660928">
    <property type="protein sequence ID" value="KFA60408.1"/>
    <property type="molecule type" value="Genomic_DNA"/>
</dbReference>
<dbReference type="GO" id="GO:0005829">
    <property type="term" value="C:cytosol"/>
    <property type="evidence" value="ECO:0007669"/>
    <property type="project" value="TreeGrafter"/>
</dbReference>
<dbReference type="InterPro" id="IPR016024">
    <property type="entry name" value="ARM-type_fold"/>
</dbReference>
<accession>A0A084Q8X3</accession>
<evidence type="ECO:0000313" key="2">
    <source>
        <dbReference type="EMBL" id="KFA60408.1"/>
    </source>
</evidence>
<dbReference type="Proteomes" id="UP000028524">
    <property type="component" value="Unassembled WGS sequence"/>
</dbReference>
<dbReference type="GO" id="GO:0110078">
    <property type="term" value="C:TTT Hsp90 cochaperone complex"/>
    <property type="evidence" value="ECO:0007669"/>
    <property type="project" value="InterPro"/>
</dbReference>
<dbReference type="OrthoDB" id="6417021at2759"/>
<reference evidence="2 3" key="1">
    <citation type="journal article" date="2014" name="BMC Genomics">
        <title>Comparative genome sequencing reveals chemotype-specific gene clusters in the toxigenic black mold Stachybotrys.</title>
        <authorList>
            <person name="Semeiks J."/>
            <person name="Borek D."/>
            <person name="Otwinowski Z."/>
            <person name="Grishin N.V."/>
        </authorList>
    </citation>
    <scope>NUCLEOTIDE SEQUENCE [LARGE SCALE GENOMIC DNA]</scope>
    <source>
        <strain evidence="2 3">IBT 40285</strain>
    </source>
</reference>
<dbReference type="SUPFAM" id="SSF48371">
    <property type="entry name" value="ARM repeat"/>
    <property type="match status" value="1"/>
</dbReference>
<evidence type="ECO:0000256" key="1">
    <source>
        <dbReference type="ARBA" id="ARBA00034736"/>
    </source>
</evidence>
<dbReference type="Pfam" id="PF10521">
    <property type="entry name" value="Tti2"/>
    <property type="match status" value="1"/>
</dbReference>
<gene>
    <name evidence="2" type="ORF">S40285_08251</name>
</gene>
<sequence>MNEDTLGQDNRKRLQAITTQGLERRQTPQELLLILASAVDDAIPYRLLPVADVLIAKQARHDAALVAFASLSSRERSQGQHEAALDSDQLVKLIQTNLLIIPSYSTEQDATRQSLIGEAALACIKAICYSEQRTLDNSALLSIIPYTDPADPWTTPVASHLAQSLLGTHLTQEMVSDFVTDTVLQAYLRPLFAKASSSKVTASGRTAQFPDNAASRNKMSEAAPWKNAGRGGYQAVASFHWAVKTSSETLISSQWPLFTPPLFTIAEDAETSYRRRGLETLSIFIDKFPSQKLQSTGIGNIIQEVVFPTLMFLPSITPESESASLLHPAYRALLTLAKSVPNRNNPTRQQLLHKLLREGVFAGFHHASEFPLVVQTLMEHAADIIGQLGLAAVKHLQHLWDMFSVILTDPFVFTRPQVVIVSIAALKATLESCWPRMLDPAHAEKVTSIVAICWLNLHDQDSVSSLSGDDKEQITYQLKELCEGLHAIWEANHTDIYTKVAGTLQQHPQLAGLFPKPNLAS</sequence>
<dbReference type="PANTHER" id="PTHR32226">
    <property type="entry name" value="TELO2-INTERACTING PROTEIN 2"/>
    <property type="match status" value="1"/>
</dbReference>
<comment type="similarity">
    <text evidence="1">Belongs to the TTI2 family.</text>
</comment>